<dbReference type="PANTHER" id="PTHR43130">
    <property type="entry name" value="ARAC-FAMILY TRANSCRIPTIONAL REGULATOR"/>
    <property type="match status" value="1"/>
</dbReference>
<dbReference type="SUPFAM" id="SSF52317">
    <property type="entry name" value="Class I glutamine amidotransferase-like"/>
    <property type="match status" value="1"/>
</dbReference>
<keyword evidence="2" id="KW-0804">Transcription</keyword>
<keyword evidence="6" id="KW-1185">Reference proteome</keyword>
<dbReference type="EMBL" id="AP022870">
    <property type="protein sequence ID" value="BCB75249.1"/>
    <property type="molecule type" value="Genomic_DNA"/>
</dbReference>
<dbReference type="CDD" id="cd03137">
    <property type="entry name" value="GATase1_AraC_1"/>
    <property type="match status" value="1"/>
</dbReference>
<feature type="domain" description="HTH araC/xylS-type" evidence="4">
    <location>
        <begin position="237"/>
        <end position="335"/>
    </location>
</feature>
<dbReference type="InterPro" id="IPR029062">
    <property type="entry name" value="Class_I_gatase-like"/>
</dbReference>
<proteinExistence type="predicted"/>
<evidence type="ECO:0000313" key="5">
    <source>
        <dbReference type="EMBL" id="BCB75249.1"/>
    </source>
</evidence>
<dbReference type="Gene3D" id="3.40.50.880">
    <property type="match status" value="1"/>
</dbReference>
<dbReference type="InterPro" id="IPR052158">
    <property type="entry name" value="INH-QAR"/>
</dbReference>
<dbReference type="Pfam" id="PF01965">
    <property type="entry name" value="DJ-1_PfpI"/>
    <property type="match status" value="1"/>
</dbReference>
<evidence type="ECO:0000313" key="6">
    <source>
        <dbReference type="Proteomes" id="UP000502508"/>
    </source>
</evidence>
<dbReference type="Pfam" id="PF12833">
    <property type="entry name" value="HTH_18"/>
    <property type="match status" value="1"/>
</dbReference>
<dbReference type="AlphaFoldDB" id="A0A6F8XN75"/>
<dbReference type="GO" id="GO:0043565">
    <property type="term" value="F:sequence-specific DNA binding"/>
    <property type="evidence" value="ECO:0007669"/>
    <property type="project" value="InterPro"/>
</dbReference>
<evidence type="ECO:0000259" key="4">
    <source>
        <dbReference type="PROSITE" id="PS01124"/>
    </source>
</evidence>
<dbReference type="KEGG" id="pfla:Pflav_016590"/>
<gene>
    <name evidence="5" type="ORF">Pflav_016590</name>
</gene>
<organism evidence="5 6">
    <name type="scientific">Phytohabitans flavus</name>
    <dbReference type="NCBI Taxonomy" id="1076124"/>
    <lineage>
        <taxon>Bacteria</taxon>
        <taxon>Bacillati</taxon>
        <taxon>Actinomycetota</taxon>
        <taxon>Actinomycetes</taxon>
        <taxon>Micromonosporales</taxon>
        <taxon>Micromonosporaceae</taxon>
    </lineage>
</organism>
<dbReference type="Proteomes" id="UP000502508">
    <property type="component" value="Chromosome"/>
</dbReference>
<keyword evidence="1" id="KW-0805">Transcription regulation</keyword>
<sequence length="339" mass="36543">MAASENLLEQTTRTPSPGAGHRRRVVVVGYDGLELLDVASVTSSLDLANRLGATPTYDIQFATLSGQGVRCDSGLDLHAQVALPDVPGTLHTLVVSGGLGHAAAAADPRLISQIQRLARTSSRVASVCTGATILAAAGLLNGRRATTHWHHADELARAYPAIRVDPAPIYVQDGRIWTSGGVTAALDLALAFIEADHGAERARWVAMGLVTYLQRPGNQAQMSMFIRARRPEHDIVRRVLDHVTAHPDADLSTTRLAAIAGVSERHLTRLVVEHTGQPPARMVRHARLQAAATALVTTDRPISSIAKATGFRSAETLRQAFNTWFGIPPTHYRNVHRRR</sequence>
<evidence type="ECO:0000256" key="2">
    <source>
        <dbReference type="ARBA" id="ARBA00023163"/>
    </source>
</evidence>
<name>A0A6F8XN75_9ACTN</name>
<evidence type="ECO:0000256" key="1">
    <source>
        <dbReference type="ARBA" id="ARBA00023015"/>
    </source>
</evidence>
<dbReference type="InterPro" id="IPR009057">
    <property type="entry name" value="Homeodomain-like_sf"/>
</dbReference>
<protein>
    <submittedName>
        <fullName evidence="5">AraC family transcriptional regulator</fullName>
    </submittedName>
</protein>
<dbReference type="PANTHER" id="PTHR43130:SF3">
    <property type="entry name" value="HTH-TYPE TRANSCRIPTIONAL REGULATOR RV1931C"/>
    <property type="match status" value="1"/>
</dbReference>
<accession>A0A6F8XN75</accession>
<dbReference type="InterPro" id="IPR018060">
    <property type="entry name" value="HTH_AraC"/>
</dbReference>
<feature type="region of interest" description="Disordered" evidence="3">
    <location>
        <begin position="1"/>
        <end position="20"/>
    </location>
</feature>
<dbReference type="SUPFAM" id="SSF46689">
    <property type="entry name" value="Homeodomain-like"/>
    <property type="match status" value="2"/>
</dbReference>
<dbReference type="Gene3D" id="1.10.10.60">
    <property type="entry name" value="Homeodomain-like"/>
    <property type="match status" value="1"/>
</dbReference>
<evidence type="ECO:0000256" key="3">
    <source>
        <dbReference type="SAM" id="MobiDB-lite"/>
    </source>
</evidence>
<dbReference type="PROSITE" id="PS01124">
    <property type="entry name" value="HTH_ARAC_FAMILY_2"/>
    <property type="match status" value="1"/>
</dbReference>
<reference evidence="5 6" key="2">
    <citation type="submission" date="2020-03" db="EMBL/GenBank/DDBJ databases">
        <authorList>
            <person name="Ichikawa N."/>
            <person name="Kimura A."/>
            <person name="Kitahashi Y."/>
            <person name="Uohara A."/>
        </authorList>
    </citation>
    <scope>NUCLEOTIDE SEQUENCE [LARGE SCALE GENOMIC DNA]</scope>
    <source>
        <strain evidence="5 6">NBRC 107702</strain>
    </source>
</reference>
<dbReference type="SMART" id="SM00342">
    <property type="entry name" value="HTH_ARAC"/>
    <property type="match status" value="1"/>
</dbReference>
<dbReference type="InterPro" id="IPR002818">
    <property type="entry name" value="DJ-1/PfpI"/>
</dbReference>
<reference evidence="5 6" key="1">
    <citation type="submission" date="2020-03" db="EMBL/GenBank/DDBJ databases">
        <title>Whole genome shotgun sequence of Phytohabitans flavus NBRC 107702.</title>
        <authorList>
            <person name="Komaki H."/>
            <person name="Tamura T."/>
        </authorList>
    </citation>
    <scope>NUCLEOTIDE SEQUENCE [LARGE SCALE GENOMIC DNA]</scope>
    <source>
        <strain evidence="5 6">NBRC 107702</strain>
    </source>
</reference>
<dbReference type="GO" id="GO:0003700">
    <property type="term" value="F:DNA-binding transcription factor activity"/>
    <property type="evidence" value="ECO:0007669"/>
    <property type="project" value="InterPro"/>
</dbReference>